<dbReference type="RefSeq" id="WP_022287708.1">
    <property type="nucleotide sequence ID" value="NZ_JAOQJZ010000009.1"/>
</dbReference>
<keyword evidence="2" id="KW-1185">Reference proteome</keyword>
<evidence type="ECO:0000313" key="2">
    <source>
        <dbReference type="Proteomes" id="UP001208131"/>
    </source>
</evidence>
<comment type="caution">
    <text evidence="1">The sequence shown here is derived from an EMBL/GenBank/DDBJ whole genome shotgun (WGS) entry which is preliminary data.</text>
</comment>
<dbReference type="EMBL" id="JAOQJZ010000009">
    <property type="protein sequence ID" value="MCU6706190.1"/>
    <property type="molecule type" value="Genomic_DNA"/>
</dbReference>
<proteinExistence type="predicted"/>
<dbReference type="AlphaFoldDB" id="A0AAE3IHQ0"/>
<evidence type="ECO:0000313" key="1">
    <source>
        <dbReference type="EMBL" id="MCU6706190.1"/>
    </source>
</evidence>
<dbReference type="Proteomes" id="UP001208131">
    <property type="component" value="Unassembled WGS sequence"/>
</dbReference>
<organism evidence="1 2">
    <name type="scientific">Hominimerdicola aceti</name>
    <dbReference type="NCBI Taxonomy" id="2981726"/>
    <lineage>
        <taxon>Bacteria</taxon>
        <taxon>Bacillati</taxon>
        <taxon>Bacillota</taxon>
        <taxon>Clostridia</taxon>
        <taxon>Eubacteriales</taxon>
        <taxon>Oscillospiraceae</taxon>
        <taxon>Hominimerdicola</taxon>
    </lineage>
</organism>
<protein>
    <submittedName>
        <fullName evidence="1">Uncharacterized protein</fullName>
    </submittedName>
</protein>
<reference evidence="1 2" key="1">
    <citation type="journal article" date="2021" name="ISME Commun">
        <title>Automated analysis of genomic sequences facilitates high-throughput and comprehensive description of bacteria.</title>
        <authorList>
            <person name="Hitch T.C.A."/>
        </authorList>
    </citation>
    <scope>NUCLEOTIDE SEQUENCE [LARGE SCALE GENOMIC DNA]</scope>
    <source>
        <strain evidence="1 2">Sanger_31</strain>
    </source>
</reference>
<name>A0AAE3IHQ0_9FIRM</name>
<sequence>MDSLKTCFFGGYDKLDTLKYIDTITSEIYMLESAIEKKKNGDNFVIPGETGQRKLKGSALGGFAKPDVDSYICALLGKAAELREKLCS</sequence>
<accession>A0AAE3IHQ0</accession>
<gene>
    <name evidence="1" type="ORF">OCV57_09675</name>
</gene>